<evidence type="ECO:0000313" key="2">
    <source>
        <dbReference type="EMBL" id="GER50085.1"/>
    </source>
</evidence>
<feature type="compositionally biased region" description="Polar residues" evidence="1">
    <location>
        <begin position="115"/>
        <end position="135"/>
    </location>
</feature>
<keyword evidence="3" id="KW-1185">Reference proteome</keyword>
<comment type="caution">
    <text evidence="2">The sequence shown here is derived from an EMBL/GenBank/DDBJ whole genome shotgun (WGS) entry which is preliminary data.</text>
</comment>
<feature type="region of interest" description="Disordered" evidence="1">
    <location>
        <begin position="100"/>
        <end position="148"/>
    </location>
</feature>
<name>A0A5A7QXJ5_STRAF</name>
<reference evidence="3" key="1">
    <citation type="journal article" date="2019" name="Curr. Biol.">
        <title>Genome Sequence of Striga asiatica Provides Insight into the Evolution of Plant Parasitism.</title>
        <authorList>
            <person name="Yoshida S."/>
            <person name="Kim S."/>
            <person name="Wafula E.K."/>
            <person name="Tanskanen J."/>
            <person name="Kim Y.M."/>
            <person name="Honaas L."/>
            <person name="Yang Z."/>
            <person name="Spallek T."/>
            <person name="Conn C.E."/>
            <person name="Ichihashi Y."/>
            <person name="Cheong K."/>
            <person name="Cui S."/>
            <person name="Der J.P."/>
            <person name="Gundlach H."/>
            <person name="Jiao Y."/>
            <person name="Hori C."/>
            <person name="Ishida J.K."/>
            <person name="Kasahara H."/>
            <person name="Kiba T."/>
            <person name="Kim M.S."/>
            <person name="Koo N."/>
            <person name="Laohavisit A."/>
            <person name="Lee Y.H."/>
            <person name="Lumba S."/>
            <person name="McCourt P."/>
            <person name="Mortimer J.C."/>
            <person name="Mutuku J.M."/>
            <person name="Nomura T."/>
            <person name="Sasaki-Sekimoto Y."/>
            <person name="Seto Y."/>
            <person name="Wang Y."/>
            <person name="Wakatake T."/>
            <person name="Sakakibara H."/>
            <person name="Demura T."/>
            <person name="Yamaguchi S."/>
            <person name="Yoneyama K."/>
            <person name="Manabe R.I."/>
            <person name="Nelson D.C."/>
            <person name="Schulman A.H."/>
            <person name="Timko M.P."/>
            <person name="dePamphilis C.W."/>
            <person name="Choi D."/>
            <person name="Shirasu K."/>
        </authorList>
    </citation>
    <scope>NUCLEOTIDE SEQUENCE [LARGE SCALE GENOMIC DNA]</scope>
    <source>
        <strain evidence="3">cv. UVA1</strain>
    </source>
</reference>
<dbReference type="EMBL" id="BKCP01009070">
    <property type="protein sequence ID" value="GER50085.1"/>
    <property type="molecule type" value="Genomic_DNA"/>
</dbReference>
<organism evidence="2 3">
    <name type="scientific">Striga asiatica</name>
    <name type="common">Asiatic witchweed</name>
    <name type="synonym">Buchnera asiatica</name>
    <dbReference type="NCBI Taxonomy" id="4170"/>
    <lineage>
        <taxon>Eukaryota</taxon>
        <taxon>Viridiplantae</taxon>
        <taxon>Streptophyta</taxon>
        <taxon>Embryophyta</taxon>
        <taxon>Tracheophyta</taxon>
        <taxon>Spermatophyta</taxon>
        <taxon>Magnoliopsida</taxon>
        <taxon>eudicotyledons</taxon>
        <taxon>Gunneridae</taxon>
        <taxon>Pentapetalae</taxon>
        <taxon>asterids</taxon>
        <taxon>lamiids</taxon>
        <taxon>Lamiales</taxon>
        <taxon>Orobanchaceae</taxon>
        <taxon>Buchnereae</taxon>
        <taxon>Striga</taxon>
    </lineage>
</organism>
<protein>
    <submittedName>
        <fullName evidence="2">Golgin subfamily A member 6-like protein 1</fullName>
    </submittedName>
</protein>
<evidence type="ECO:0000256" key="1">
    <source>
        <dbReference type="SAM" id="MobiDB-lite"/>
    </source>
</evidence>
<proteinExistence type="predicted"/>
<dbReference type="Proteomes" id="UP000325081">
    <property type="component" value="Unassembled WGS sequence"/>
</dbReference>
<evidence type="ECO:0000313" key="3">
    <source>
        <dbReference type="Proteomes" id="UP000325081"/>
    </source>
</evidence>
<gene>
    <name evidence="2" type="ORF">STAS_27369</name>
</gene>
<sequence>MFDHFCVPSSTRGIKKFMNPNWIGVCCNLKCWCYATKFGHPTTFQINLIRSQPPRRRVVVPPQKPVFLSTCTSPSHSVTDDDIPLPHLHTHPSVCRRSLLPAIPPPPTTPPQHTHLCQASSTYNSPSAASDTNVQPHLPPPATSDKSRRQLRLNRAIEIRGQSPMLPSVTLSRLSGGAHS</sequence>
<dbReference type="AlphaFoldDB" id="A0A5A7QXJ5"/>
<accession>A0A5A7QXJ5</accession>